<dbReference type="PANTHER" id="PTHR43544">
    <property type="entry name" value="SHORT-CHAIN DEHYDROGENASE/REDUCTASE"/>
    <property type="match status" value="1"/>
</dbReference>
<dbReference type="InterPro" id="IPR036291">
    <property type="entry name" value="NAD(P)-bd_dom_sf"/>
</dbReference>
<comment type="caution">
    <text evidence="2">The sequence shown here is derived from an EMBL/GenBank/DDBJ whole genome shotgun (WGS) entry which is preliminary data.</text>
</comment>
<accession>A0A8H6RU46</accession>
<comment type="similarity">
    <text evidence="1">Belongs to the short-chain dehydrogenases/reductases (SDR) family.</text>
</comment>
<proteinExistence type="inferred from homology"/>
<dbReference type="Pfam" id="PF00106">
    <property type="entry name" value="adh_short"/>
    <property type="match status" value="2"/>
</dbReference>
<dbReference type="GO" id="GO:0016491">
    <property type="term" value="F:oxidoreductase activity"/>
    <property type="evidence" value="ECO:0007669"/>
    <property type="project" value="TreeGrafter"/>
</dbReference>
<dbReference type="PANTHER" id="PTHR43544:SF32">
    <property type="entry name" value="CHAIN DEHYDROGENASE, PUTATIVE (AFU_ORTHOLOGUE AFUA_5G01530)-RELATED"/>
    <property type="match status" value="1"/>
</dbReference>
<dbReference type="Proteomes" id="UP000660729">
    <property type="component" value="Unassembled WGS sequence"/>
</dbReference>
<evidence type="ECO:0000313" key="3">
    <source>
        <dbReference type="Proteomes" id="UP000660729"/>
    </source>
</evidence>
<dbReference type="InterPro" id="IPR051468">
    <property type="entry name" value="Fungal_SecMetab_SDRs"/>
</dbReference>
<dbReference type="EMBL" id="JABCIY010000004">
    <property type="protein sequence ID" value="KAF7197910.1"/>
    <property type="molecule type" value="Genomic_DNA"/>
</dbReference>
<evidence type="ECO:0000256" key="1">
    <source>
        <dbReference type="ARBA" id="ARBA00006484"/>
    </source>
</evidence>
<dbReference type="GO" id="GO:0005737">
    <property type="term" value="C:cytoplasm"/>
    <property type="evidence" value="ECO:0007669"/>
    <property type="project" value="TreeGrafter"/>
</dbReference>
<keyword evidence="3" id="KW-1185">Reference proteome</keyword>
<dbReference type="AlphaFoldDB" id="A0A8H6RU46"/>
<dbReference type="Gene3D" id="3.40.50.720">
    <property type="entry name" value="NAD(P)-binding Rossmann-like Domain"/>
    <property type="match status" value="1"/>
</dbReference>
<dbReference type="SUPFAM" id="SSF51735">
    <property type="entry name" value="NAD(P)-binding Rossmann-fold domains"/>
    <property type="match status" value="1"/>
</dbReference>
<protein>
    <submittedName>
        <fullName evidence="2">Short-chain dehydrogenase/reductase tropE</fullName>
    </submittedName>
</protein>
<organism evidence="2 3">
    <name type="scientific">Pseudocercospora fuligena</name>
    <dbReference type="NCBI Taxonomy" id="685502"/>
    <lineage>
        <taxon>Eukaryota</taxon>
        <taxon>Fungi</taxon>
        <taxon>Dikarya</taxon>
        <taxon>Ascomycota</taxon>
        <taxon>Pezizomycotina</taxon>
        <taxon>Dothideomycetes</taxon>
        <taxon>Dothideomycetidae</taxon>
        <taxon>Mycosphaerellales</taxon>
        <taxon>Mycosphaerellaceae</taxon>
        <taxon>Pseudocercospora</taxon>
    </lineage>
</organism>
<dbReference type="OrthoDB" id="1933717at2759"/>
<dbReference type="PRINTS" id="PR00081">
    <property type="entry name" value="GDHRDH"/>
</dbReference>
<sequence>MGAAKTPIDSKVVVITGANKGLGFNAVKAFLKSEQRYHIFLGSRDFGKGQEAAAEASQEVQSDSTVEALQLDVESDESIQSAFETVKSKVDRVDALVNNAGVMLDQQIDQGNMTVREAYNRSWDINVTGAHILTLTFLPLLLKSAEPRLIFNTSGVSSLAMAADTTHFTYKPAPAGLPKPAGTGSYRASKAGLNMIMLEWVRMLKSDGVKVFCVAPGFFATDIGEGDPEKMKKMGAGDPANGGAALVAVVEGKRDEDVGKVCNMAPYGTPVQAW</sequence>
<evidence type="ECO:0000313" key="2">
    <source>
        <dbReference type="EMBL" id="KAF7197910.1"/>
    </source>
</evidence>
<name>A0A8H6RU46_9PEZI</name>
<dbReference type="GO" id="GO:0019748">
    <property type="term" value="P:secondary metabolic process"/>
    <property type="evidence" value="ECO:0007669"/>
    <property type="project" value="TreeGrafter"/>
</dbReference>
<dbReference type="InterPro" id="IPR002347">
    <property type="entry name" value="SDR_fam"/>
</dbReference>
<reference evidence="2" key="1">
    <citation type="submission" date="2020-04" db="EMBL/GenBank/DDBJ databases">
        <title>Draft genome resource of the tomato pathogen Pseudocercospora fuligena.</title>
        <authorList>
            <person name="Zaccaron A."/>
        </authorList>
    </citation>
    <scope>NUCLEOTIDE SEQUENCE</scope>
    <source>
        <strain evidence="2">PF001</strain>
    </source>
</reference>
<gene>
    <name evidence="2" type="ORF">HII31_00624</name>
</gene>